<evidence type="ECO:0000256" key="2">
    <source>
        <dbReference type="ARBA" id="ARBA00006275"/>
    </source>
</evidence>
<comment type="similarity">
    <text evidence="2">Belongs to the SusD family.</text>
</comment>
<feature type="domain" description="RagB/SusD" evidence="6">
    <location>
        <begin position="341"/>
        <end position="488"/>
    </location>
</feature>
<dbReference type="CDD" id="cd08977">
    <property type="entry name" value="SusD"/>
    <property type="match status" value="1"/>
</dbReference>
<dbReference type="InterPro" id="IPR033985">
    <property type="entry name" value="SusD-like_N"/>
</dbReference>
<keyword evidence="4" id="KW-0472">Membrane</keyword>
<comment type="caution">
    <text evidence="8">The sequence shown here is derived from an EMBL/GenBank/DDBJ whole genome shotgun (WGS) entry which is preliminary data.</text>
</comment>
<comment type="subcellular location">
    <subcellularLocation>
        <location evidence="1">Cell outer membrane</location>
    </subcellularLocation>
</comment>
<dbReference type="InterPro" id="IPR011990">
    <property type="entry name" value="TPR-like_helical_dom_sf"/>
</dbReference>
<dbReference type="GO" id="GO:0009279">
    <property type="term" value="C:cell outer membrane"/>
    <property type="evidence" value="ECO:0007669"/>
    <property type="project" value="UniProtKB-SubCell"/>
</dbReference>
<dbReference type="Gene3D" id="1.25.40.390">
    <property type="match status" value="1"/>
</dbReference>
<protein>
    <recommendedName>
        <fullName evidence="10">Carbohydrate-binding protein SusD</fullName>
    </recommendedName>
</protein>
<evidence type="ECO:0008006" key="10">
    <source>
        <dbReference type="Google" id="ProtNLM"/>
    </source>
</evidence>
<dbReference type="EMBL" id="LWBP01000238">
    <property type="protein sequence ID" value="OQP47882.1"/>
    <property type="molecule type" value="Genomic_DNA"/>
</dbReference>
<dbReference type="RefSeq" id="WP_081170407.1">
    <property type="nucleotide sequence ID" value="NZ_LWBP01000238.1"/>
</dbReference>
<dbReference type="Pfam" id="PF14322">
    <property type="entry name" value="SusD-like_3"/>
    <property type="match status" value="1"/>
</dbReference>
<evidence type="ECO:0000259" key="6">
    <source>
        <dbReference type="Pfam" id="PF07980"/>
    </source>
</evidence>
<gene>
    <name evidence="8" type="ORF">A4R26_31695</name>
</gene>
<dbReference type="InterPro" id="IPR012944">
    <property type="entry name" value="SusD_RagB_dom"/>
</dbReference>
<evidence type="ECO:0000256" key="3">
    <source>
        <dbReference type="ARBA" id="ARBA00022729"/>
    </source>
</evidence>
<evidence type="ECO:0000256" key="5">
    <source>
        <dbReference type="ARBA" id="ARBA00023237"/>
    </source>
</evidence>
<evidence type="ECO:0000313" key="8">
    <source>
        <dbReference type="EMBL" id="OQP47882.1"/>
    </source>
</evidence>
<accession>A0A1V9EPC0</accession>
<dbReference type="OrthoDB" id="625727at2"/>
<keyword evidence="3" id="KW-0732">Signal</keyword>
<organism evidence="8 9">
    <name type="scientific">Niastella populi</name>
    <dbReference type="NCBI Taxonomy" id="550983"/>
    <lineage>
        <taxon>Bacteria</taxon>
        <taxon>Pseudomonadati</taxon>
        <taxon>Bacteroidota</taxon>
        <taxon>Chitinophagia</taxon>
        <taxon>Chitinophagales</taxon>
        <taxon>Chitinophagaceae</taxon>
        <taxon>Niastella</taxon>
    </lineage>
</organism>
<dbReference type="Pfam" id="PF07980">
    <property type="entry name" value="SusD_RagB"/>
    <property type="match status" value="1"/>
</dbReference>
<name>A0A1V9EPC0_9BACT</name>
<dbReference type="Proteomes" id="UP000192276">
    <property type="component" value="Unassembled WGS sequence"/>
</dbReference>
<keyword evidence="9" id="KW-1185">Reference proteome</keyword>
<feature type="domain" description="SusD-like N-terminal" evidence="7">
    <location>
        <begin position="105"/>
        <end position="240"/>
    </location>
</feature>
<dbReference type="STRING" id="550983.A4R26_31695"/>
<sequence length="488" mass="54446">MTRYQNLKAALIIAITFIAQTGCKKLVEADAPRTSLNQGNVYNTNEAAISVLTGLYQQMNQEGLLSGSNGISLTVGLSADEFDLSSAIAATDTKYYYYIDSLFSNINNSKGVEYWAPFYNYIFVCNSAIQGLTSSDGLSPSVKNQLLGEAKFIRAFLYFYLTNMYGDVPLVLTSDWKVSSSVGRVGKPQVYQQLITDLIEAENILSDKYLDGKLQPYTGSSERVRPTRWAAAALLARIYLYNGDWANAEAQASAVINNTSLYELTTLNNVFLKNSTEAIWQLQPILSGQNTADGMLFLLPSSGPNSDHPVYLSSHLLAAFEVNDQRRYGKNWIDSVIVGTSVYYYPYKYKAGFDGGISSVSDLKEYLMVLRLSEQYLIRAEARAQQNKIDDAHNDLNIIRNRSGLPNTTANVQSTTLTAILHERQVELFSEWGHRWFDLKRTGAIDAVMSIVRPQKASGALWKSYMQLYPILISDIQKNSQITQNPGY</sequence>
<dbReference type="SUPFAM" id="SSF48452">
    <property type="entry name" value="TPR-like"/>
    <property type="match status" value="1"/>
</dbReference>
<reference evidence="9" key="1">
    <citation type="submission" date="2016-04" db="EMBL/GenBank/DDBJ databases">
        <authorList>
            <person name="Chen L."/>
            <person name="Zhuang W."/>
            <person name="Wang G."/>
        </authorList>
    </citation>
    <scope>NUCLEOTIDE SEQUENCE [LARGE SCALE GENOMIC DNA]</scope>
    <source>
        <strain evidence="9">208</strain>
    </source>
</reference>
<keyword evidence="5" id="KW-0998">Cell outer membrane</keyword>
<proteinExistence type="inferred from homology"/>
<dbReference type="AlphaFoldDB" id="A0A1V9EPC0"/>
<evidence type="ECO:0000313" key="9">
    <source>
        <dbReference type="Proteomes" id="UP000192276"/>
    </source>
</evidence>
<evidence type="ECO:0000256" key="1">
    <source>
        <dbReference type="ARBA" id="ARBA00004442"/>
    </source>
</evidence>
<evidence type="ECO:0000259" key="7">
    <source>
        <dbReference type="Pfam" id="PF14322"/>
    </source>
</evidence>
<evidence type="ECO:0000256" key="4">
    <source>
        <dbReference type="ARBA" id="ARBA00023136"/>
    </source>
</evidence>